<dbReference type="STRING" id="1917485.BOO69_11405"/>
<gene>
    <name evidence="2" type="ORF">BOO69_11405</name>
</gene>
<reference evidence="2 3" key="1">
    <citation type="submission" date="2016-11" db="EMBL/GenBank/DDBJ databases">
        <title>Complete genome sequence of Sulfitobacter sp. AM1-D1, a toxic bacteria associated with marine dinoflagellate Alexandrium minutum in East China Sea.</title>
        <authorList>
            <person name="Yang Q."/>
            <person name="Zhang X."/>
            <person name="Tian X."/>
        </authorList>
    </citation>
    <scope>NUCLEOTIDE SEQUENCE [LARGE SCALE GENOMIC DNA]</scope>
    <source>
        <strain evidence="2 3">AM1-D1</strain>
    </source>
</reference>
<proteinExistence type="predicted"/>
<keyword evidence="1" id="KW-1133">Transmembrane helix</keyword>
<keyword evidence="1" id="KW-0812">Transmembrane</keyword>
<dbReference type="AlphaFoldDB" id="A0A1J0WI07"/>
<name>A0A1J0WI07_9RHOB</name>
<protein>
    <submittedName>
        <fullName evidence="2">Uncharacterized protein</fullName>
    </submittedName>
</protein>
<dbReference type="Proteomes" id="UP000181897">
    <property type="component" value="Chromosome"/>
</dbReference>
<evidence type="ECO:0000313" key="3">
    <source>
        <dbReference type="Proteomes" id="UP000181897"/>
    </source>
</evidence>
<evidence type="ECO:0000256" key="1">
    <source>
        <dbReference type="SAM" id="Phobius"/>
    </source>
</evidence>
<dbReference type="OrthoDB" id="7726797at2"/>
<dbReference type="KEGG" id="suam:BOO69_11405"/>
<keyword evidence="1" id="KW-0472">Membrane</keyword>
<dbReference type="EMBL" id="CP018076">
    <property type="protein sequence ID" value="APE43946.1"/>
    <property type="molecule type" value="Genomic_DNA"/>
</dbReference>
<sequence>MSNAANEAAFASRIGRIEKQARRTARSRRTRRSRSLGSYLVTPLMLCFFMAGGTVYAWDAMDRPTDTPLEMASLLTARMLSY</sequence>
<dbReference type="RefSeq" id="WP_071972283.1">
    <property type="nucleotide sequence ID" value="NZ_CP018076.1"/>
</dbReference>
<organism evidence="2 3">
    <name type="scientific">Sulfitobacter alexandrii</name>
    <dbReference type="NCBI Taxonomy" id="1917485"/>
    <lineage>
        <taxon>Bacteria</taxon>
        <taxon>Pseudomonadati</taxon>
        <taxon>Pseudomonadota</taxon>
        <taxon>Alphaproteobacteria</taxon>
        <taxon>Rhodobacterales</taxon>
        <taxon>Roseobacteraceae</taxon>
        <taxon>Sulfitobacter</taxon>
    </lineage>
</organism>
<keyword evidence="3" id="KW-1185">Reference proteome</keyword>
<feature type="transmembrane region" description="Helical" evidence="1">
    <location>
        <begin position="36"/>
        <end position="58"/>
    </location>
</feature>
<evidence type="ECO:0000313" key="2">
    <source>
        <dbReference type="EMBL" id="APE43946.1"/>
    </source>
</evidence>
<accession>A0A1J0WI07</accession>